<keyword evidence="3" id="KW-1185">Reference proteome</keyword>
<dbReference type="STRING" id="706587.Desti_4569"/>
<accession>I4CCA5</accession>
<dbReference type="GO" id="GO:0016740">
    <property type="term" value="F:transferase activity"/>
    <property type="evidence" value="ECO:0007669"/>
    <property type="project" value="UniProtKB-KW"/>
</dbReference>
<reference evidence="3" key="1">
    <citation type="submission" date="2012-06" db="EMBL/GenBank/DDBJ databases">
        <title>Complete sequence of chromosome of Desulfomonile tiedjei DSM 6799.</title>
        <authorList>
            <person name="Lucas S."/>
            <person name="Copeland A."/>
            <person name="Lapidus A."/>
            <person name="Glavina del Rio T."/>
            <person name="Dalin E."/>
            <person name="Tice H."/>
            <person name="Bruce D."/>
            <person name="Goodwin L."/>
            <person name="Pitluck S."/>
            <person name="Peters L."/>
            <person name="Ovchinnikova G."/>
            <person name="Zeytun A."/>
            <person name="Lu M."/>
            <person name="Kyrpides N."/>
            <person name="Mavromatis K."/>
            <person name="Ivanova N."/>
            <person name="Brettin T."/>
            <person name="Detter J.C."/>
            <person name="Han C."/>
            <person name="Larimer F."/>
            <person name="Land M."/>
            <person name="Hauser L."/>
            <person name="Markowitz V."/>
            <person name="Cheng J.-F."/>
            <person name="Hugenholtz P."/>
            <person name="Woyke T."/>
            <person name="Wu D."/>
            <person name="Spring S."/>
            <person name="Schroeder M."/>
            <person name="Brambilla E."/>
            <person name="Klenk H.-P."/>
            <person name="Eisen J.A."/>
        </authorList>
    </citation>
    <scope>NUCLEOTIDE SEQUENCE [LARGE SCALE GENOMIC DNA]</scope>
    <source>
        <strain evidence="3">ATCC 49306 / DSM 6799 / DCB-1</strain>
    </source>
</reference>
<evidence type="ECO:0000313" key="2">
    <source>
        <dbReference type="EMBL" id="AFM27196.1"/>
    </source>
</evidence>
<dbReference type="SUPFAM" id="SSF51161">
    <property type="entry name" value="Trimeric LpxA-like enzymes"/>
    <property type="match status" value="1"/>
</dbReference>
<keyword evidence="1" id="KW-0812">Transmembrane</keyword>
<dbReference type="PANTHER" id="PTHR23416">
    <property type="entry name" value="SIALIC ACID SYNTHASE-RELATED"/>
    <property type="match status" value="1"/>
</dbReference>
<dbReference type="EMBL" id="CP003360">
    <property type="protein sequence ID" value="AFM27196.1"/>
    <property type="molecule type" value="Genomic_DNA"/>
</dbReference>
<evidence type="ECO:0000313" key="3">
    <source>
        <dbReference type="Proteomes" id="UP000006055"/>
    </source>
</evidence>
<protein>
    <submittedName>
        <fullName evidence="2">Acetyltransferase (Isoleucine patch superfamily)</fullName>
    </submittedName>
</protein>
<keyword evidence="1" id="KW-0472">Membrane</keyword>
<dbReference type="InterPro" id="IPR001451">
    <property type="entry name" value="Hexapep"/>
</dbReference>
<dbReference type="Pfam" id="PF00132">
    <property type="entry name" value="Hexapep"/>
    <property type="match status" value="1"/>
</dbReference>
<gene>
    <name evidence="2" type="ordered locus">Desti_4569</name>
</gene>
<dbReference type="Gene3D" id="2.160.10.10">
    <property type="entry name" value="Hexapeptide repeat proteins"/>
    <property type="match status" value="1"/>
</dbReference>
<name>I4CCA5_DESTA</name>
<keyword evidence="2" id="KW-0808">Transferase</keyword>
<dbReference type="Proteomes" id="UP000006055">
    <property type="component" value="Chromosome"/>
</dbReference>
<dbReference type="CDD" id="cd04647">
    <property type="entry name" value="LbH_MAT_like"/>
    <property type="match status" value="1"/>
</dbReference>
<dbReference type="KEGG" id="dti:Desti_4569"/>
<evidence type="ECO:0000256" key="1">
    <source>
        <dbReference type="SAM" id="Phobius"/>
    </source>
</evidence>
<dbReference type="eggNOG" id="COG0110">
    <property type="taxonomic scope" value="Bacteria"/>
</dbReference>
<dbReference type="OrthoDB" id="9815592at2"/>
<dbReference type="RefSeq" id="WP_014812308.1">
    <property type="nucleotide sequence ID" value="NC_018025.1"/>
</dbReference>
<dbReference type="AlphaFoldDB" id="I4CCA5"/>
<dbReference type="InterPro" id="IPR051159">
    <property type="entry name" value="Hexapeptide_acetyltransf"/>
</dbReference>
<feature type="transmembrane region" description="Helical" evidence="1">
    <location>
        <begin position="6"/>
        <end position="22"/>
    </location>
</feature>
<dbReference type="InterPro" id="IPR011004">
    <property type="entry name" value="Trimer_LpxA-like_sf"/>
</dbReference>
<keyword evidence="1" id="KW-1133">Transmembrane helix</keyword>
<organism evidence="2 3">
    <name type="scientific">Desulfomonile tiedjei (strain ATCC 49306 / DSM 6799 / DCB-1)</name>
    <dbReference type="NCBI Taxonomy" id="706587"/>
    <lineage>
        <taxon>Bacteria</taxon>
        <taxon>Pseudomonadati</taxon>
        <taxon>Thermodesulfobacteriota</taxon>
        <taxon>Desulfomonilia</taxon>
        <taxon>Desulfomonilales</taxon>
        <taxon>Desulfomonilaceae</taxon>
        <taxon>Desulfomonile</taxon>
    </lineage>
</organism>
<dbReference type="HOGENOM" id="CLU_051638_7_3_7"/>
<proteinExistence type="predicted"/>
<sequence length="182" mass="20132">MNKILIMYSWFVFVMTFWMPDIPHIMRFRGWLLGLAMNRKGKNFQVSNAAIIRGLENLSVGNDVYCASGVVILAARDIRIDDEVMVAFHSVIIDGNHRSQAGSYRFGRSIRKPVRIGRGTWIGANCTICPGVSIGSNVAIAANSAVVEDLPSDVTAGGVPARVIKDNSEFNFSDYEEVIYSR</sequence>